<accession>A0A4C1T7H0</accession>
<evidence type="ECO:0000313" key="1">
    <source>
        <dbReference type="EMBL" id="GBP09490.1"/>
    </source>
</evidence>
<comment type="caution">
    <text evidence="1">The sequence shown here is derived from an EMBL/GenBank/DDBJ whole genome shotgun (WGS) entry which is preliminary data.</text>
</comment>
<protein>
    <submittedName>
        <fullName evidence="1">Uncharacterized protein</fullName>
    </submittedName>
</protein>
<evidence type="ECO:0000313" key="2">
    <source>
        <dbReference type="Proteomes" id="UP000299102"/>
    </source>
</evidence>
<name>A0A4C1T7H0_EUMVA</name>
<reference evidence="1 2" key="1">
    <citation type="journal article" date="2019" name="Commun. Biol.">
        <title>The bagworm genome reveals a unique fibroin gene that provides high tensile strength.</title>
        <authorList>
            <person name="Kono N."/>
            <person name="Nakamura H."/>
            <person name="Ohtoshi R."/>
            <person name="Tomita M."/>
            <person name="Numata K."/>
            <person name="Arakawa K."/>
        </authorList>
    </citation>
    <scope>NUCLEOTIDE SEQUENCE [LARGE SCALE GENOMIC DNA]</scope>
</reference>
<dbReference type="AlphaFoldDB" id="A0A4C1T7H0"/>
<organism evidence="1 2">
    <name type="scientific">Eumeta variegata</name>
    <name type="common">Bagworm moth</name>
    <name type="synonym">Eumeta japonica</name>
    <dbReference type="NCBI Taxonomy" id="151549"/>
    <lineage>
        <taxon>Eukaryota</taxon>
        <taxon>Metazoa</taxon>
        <taxon>Ecdysozoa</taxon>
        <taxon>Arthropoda</taxon>
        <taxon>Hexapoda</taxon>
        <taxon>Insecta</taxon>
        <taxon>Pterygota</taxon>
        <taxon>Neoptera</taxon>
        <taxon>Endopterygota</taxon>
        <taxon>Lepidoptera</taxon>
        <taxon>Glossata</taxon>
        <taxon>Ditrysia</taxon>
        <taxon>Tineoidea</taxon>
        <taxon>Psychidae</taxon>
        <taxon>Oiketicinae</taxon>
        <taxon>Eumeta</taxon>
    </lineage>
</organism>
<dbReference type="EMBL" id="BGZK01000036">
    <property type="protein sequence ID" value="GBP09490.1"/>
    <property type="molecule type" value="Genomic_DNA"/>
</dbReference>
<sequence length="104" mass="12059">MLEEMFRADAATTMEHSALPNRRLRIQISDVHSCGGEKKRILEPSSTRATDDNRYTRLKSSFIANKTKSRIESRDRMRTESRMEPWLESSLVLKLEPRACSESE</sequence>
<proteinExistence type="predicted"/>
<dbReference type="Proteomes" id="UP000299102">
    <property type="component" value="Unassembled WGS sequence"/>
</dbReference>
<keyword evidence="2" id="KW-1185">Reference proteome</keyword>
<gene>
    <name evidence="1" type="ORF">EVAR_76511_1</name>
</gene>